<dbReference type="GO" id="GO:0006935">
    <property type="term" value="P:chemotaxis"/>
    <property type="evidence" value="ECO:0007669"/>
    <property type="project" value="UniProtKB-KW"/>
</dbReference>
<dbReference type="SUPFAM" id="SSF103039">
    <property type="entry name" value="CheC-like"/>
    <property type="match status" value="1"/>
</dbReference>
<dbReference type="GO" id="GO:0016787">
    <property type="term" value="F:hydrolase activity"/>
    <property type="evidence" value="ECO:0007669"/>
    <property type="project" value="UniProtKB-KW"/>
</dbReference>
<dbReference type="InterPro" id="IPR028051">
    <property type="entry name" value="CheX-like_dom"/>
</dbReference>
<evidence type="ECO:0000256" key="1">
    <source>
        <dbReference type="ARBA" id="ARBA00022500"/>
    </source>
</evidence>
<keyword evidence="3" id="KW-0378">Hydrolase</keyword>
<dbReference type="STRING" id="52694.ACWI_04980"/>
<feature type="domain" description="Chemotaxis phosphatase CheX-like" evidence="2">
    <location>
        <begin position="45"/>
        <end position="138"/>
    </location>
</feature>
<dbReference type="OrthoDB" id="9788100at2"/>
<evidence type="ECO:0000313" key="4">
    <source>
        <dbReference type="Proteomes" id="UP000176244"/>
    </source>
</evidence>
<dbReference type="EC" id="3.-.-.-" evidence="3"/>
<accession>A0A1F2PMF1</accession>
<proteinExistence type="predicted"/>
<gene>
    <name evidence="3" type="primary">cheX</name>
    <name evidence="3" type="ORF">ACWI_04980</name>
</gene>
<dbReference type="InterPro" id="IPR028976">
    <property type="entry name" value="CheC-like_sf"/>
</dbReference>
<sequence>MDVTIINPFIASITDVMPQLGFSNINLKEQSEKTKKIVASGIVLTLGIVGDKKGNVAYAIDTEGAKQIASIMMMGMPVEELDDMAKSAISELSNMLTANAAINFSNENIVVDISPPTMLTGESIELSMSKDQVMCVEFDVDGIKIEINVALD</sequence>
<dbReference type="Proteomes" id="UP000176244">
    <property type="component" value="Unassembled WGS sequence"/>
</dbReference>
<dbReference type="CDD" id="cd17906">
    <property type="entry name" value="CheX"/>
    <property type="match status" value="1"/>
</dbReference>
<dbReference type="EMBL" id="LKEU01000013">
    <property type="protein sequence ID" value="OFV72024.1"/>
    <property type="molecule type" value="Genomic_DNA"/>
</dbReference>
<comment type="caution">
    <text evidence="3">The sequence shown here is derived from an EMBL/GenBank/DDBJ whole genome shotgun (WGS) entry which is preliminary data.</text>
</comment>
<reference evidence="3 4" key="1">
    <citation type="submission" date="2015-09" db="EMBL/GenBank/DDBJ databases">
        <title>Genome sequence of Acetobacterium wieringae DSM 1911.</title>
        <authorList>
            <person name="Poehlein A."/>
            <person name="Bengelsdorf F.R."/>
            <person name="Schiel-Bengelsdorf B."/>
            <person name="Duerre P."/>
            <person name="Daniel R."/>
        </authorList>
    </citation>
    <scope>NUCLEOTIDE SEQUENCE [LARGE SCALE GENOMIC DNA]</scope>
    <source>
        <strain evidence="3 4">DSM 1911</strain>
    </source>
</reference>
<dbReference type="InterPro" id="IPR038756">
    <property type="entry name" value="CheX-like"/>
</dbReference>
<evidence type="ECO:0000259" key="2">
    <source>
        <dbReference type="Pfam" id="PF13690"/>
    </source>
</evidence>
<organism evidence="3 4">
    <name type="scientific">Acetobacterium wieringae</name>
    <dbReference type="NCBI Taxonomy" id="52694"/>
    <lineage>
        <taxon>Bacteria</taxon>
        <taxon>Bacillati</taxon>
        <taxon>Bacillota</taxon>
        <taxon>Clostridia</taxon>
        <taxon>Eubacteriales</taxon>
        <taxon>Eubacteriaceae</taxon>
        <taxon>Acetobacterium</taxon>
    </lineage>
</organism>
<keyword evidence="1" id="KW-0145">Chemotaxis</keyword>
<dbReference type="Pfam" id="PF13690">
    <property type="entry name" value="CheX"/>
    <property type="match status" value="1"/>
</dbReference>
<name>A0A1F2PMF1_9FIRM</name>
<dbReference type="RefSeq" id="WP_070369862.1">
    <property type="nucleotide sequence ID" value="NZ_CP097897.1"/>
</dbReference>
<protein>
    <submittedName>
        <fullName evidence="3">CheY-P phosphatase CheX</fullName>
        <ecNumber evidence="3">3.-.-.-</ecNumber>
    </submittedName>
</protein>
<dbReference type="PANTHER" id="PTHR39452:SF1">
    <property type="entry name" value="CHEY-P PHOSPHATASE CHEX"/>
    <property type="match status" value="1"/>
</dbReference>
<evidence type="ECO:0000313" key="3">
    <source>
        <dbReference type="EMBL" id="OFV72024.1"/>
    </source>
</evidence>
<dbReference type="PANTHER" id="PTHR39452">
    <property type="entry name" value="CHEY-P PHOSPHATASE CHEX"/>
    <property type="match status" value="1"/>
</dbReference>
<dbReference type="AlphaFoldDB" id="A0A1F2PMF1"/>
<dbReference type="Gene3D" id="3.40.1550.10">
    <property type="entry name" value="CheC-like"/>
    <property type="match status" value="1"/>
</dbReference>